<evidence type="ECO:0000259" key="2">
    <source>
        <dbReference type="PROSITE" id="PS50994"/>
    </source>
</evidence>
<keyword evidence="1" id="KW-0694">RNA-binding</keyword>
<dbReference type="PROSITE" id="PS50994">
    <property type="entry name" value="INTEGRASE"/>
    <property type="match status" value="1"/>
</dbReference>
<dbReference type="Gene3D" id="3.30.420.10">
    <property type="entry name" value="Ribonuclease H-like superfamily/Ribonuclease H"/>
    <property type="match status" value="1"/>
</dbReference>
<dbReference type="InterPro" id="IPR056924">
    <property type="entry name" value="SH3_Tf2-1"/>
</dbReference>
<accession>A0A9Q3K9M0</accession>
<dbReference type="GO" id="GO:0005634">
    <property type="term" value="C:nucleus"/>
    <property type="evidence" value="ECO:0007669"/>
    <property type="project" value="UniProtKB-ARBA"/>
</dbReference>
<dbReference type="Proteomes" id="UP000765509">
    <property type="component" value="Unassembled WGS sequence"/>
</dbReference>
<dbReference type="InterPro" id="IPR050951">
    <property type="entry name" value="Retrovirus_Pol_polyprotein"/>
</dbReference>
<evidence type="ECO:0000313" key="3">
    <source>
        <dbReference type="EMBL" id="MBW0577350.1"/>
    </source>
</evidence>
<organism evidence="3 4">
    <name type="scientific">Austropuccinia psidii MF-1</name>
    <dbReference type="NCBI Taxonomy" id="1389203"/>
    <lineage>
        <taxon>Eukaryota</taxon>
        <taxon>Fungi</taxon>
        <taxon>Dikarya</taxon>
        <taxon>Basidiomycota</taxon>
        <taxon>Pucciniomycotina</taxon>
        <taxon>Pucciniomycetes</taxon>
        <taxon>Pucciniales</taxon>
        <taxon>Sphaerophragmiaceae</taxon>
        <taxon>Austropuccinia</taxon>
    </lineage>
</organism>
<reference evidence="3" key="1">
    <citation type="submission" date="2021-03" db="EMBL/GenBank/DDBJ databases">
        <title>Draft genome sequence of rust myrtle Austropuccinia psidii MF-1, a brazilian biotype.</title>
        <authorList>
            <person name="Quecine M.C."/>
            <person name="Pachon D.M.R."/>
            <person name="Bonatelli M.L."/>
            <person name="Correr F.H."/>
            <person name="Franceschini L.M."/>
            <person name="Leite T.F."/>
            <person name="Margarido G.R.A."/>
            <person name="Almeida C.A."/>
            <person name="Ferrarezi J.A."/>
            <person name="Labate C.A."/>
        </authorList>
    </citation>
    <scope>NUCLEOTIDE SEQUENCE</scope>
    <source>
        <strain evidence="3">MF-1</strain>
    </source>
</reference>
<feature type="domain" description="Integrase catalytic" evidence="2">
    <location>
        <begin position="1"/>
        <end position="102"/>
    </location>
</feature>
<dbReference type="PANTHER" id="PTHR37984">
    <property type="entry name" value="PROTEIN CBG26694"/>
    <property type="match status" value="1"/>
</dbReference>
<dbReference type="OrthoDB" id="3341476at2759"/>
<sequence length="247" mass="28684">NIISDRDPKFTSALWTNLHRFFGTKLSFSTAYHPQTDGLAERMIQTLEDIIRRFCAYWLELNDSDGFTHDWCTLVPALELAYKTSVHSSTGQTPAMLEKGWNRRIPAGTLRKDLIEIHPTASSFKIMLDKVKHHAKQSPKKLKDDYVGPFLIFSLHGTNSVQVELSRELENKHPTFPVSFIKPYQPADKESLPLRNPTPLTVLLVEQNEDKKIKKVIKERRLRGKNKREYLVRYRNTVHEDEWLAES</sequence>
<dbReference type="SUPFAM" id="SSF53098">
    <property type="entry name" value="Ribonuclease H-like"/>
    <property type="match status" value="1"/>
</dbReference>
<dbReference type="PANTHER" id="PTHR37984:SF15">
    <property type="entry name" value="INTEGRASE CATALYTIC DOMAIN-CONTAINING PROTEIN"/>
    <property type="match status" value="1"/>
</dbReference>
<dbReference type="Pfam" id="PF24626">
    <property type="entry name" value="SH3_Tf2-1"/>
    <property type="match status" value="1"/>
</dbReference>
<dbReference type="EMBL" id="AVOT02100429">
    <property type="protein sequence ID" value="MBW0577350.1"/>
    <property type="molecule type" value="Genomic_DNA"/>
</dbReference>
<keyword evidence="4" id="KW-1185">Reference proteome</keyword>
<protein>
    <recommendedName>
        <fullName evidence="2">Integrase catalytic domain-containing protein</fullName>
    </recommendedName>
</protein>
<proteinExistence type="predicted"/>
<dbReference type="InterPro" id="IPR036397">
    <property type="entry name" value="RNaseH_sf"/>
</dbReference>
<name>A0A9Q3K9M0_9BASI</name>
<dbReference type="GO" id="GO:0003723">
    <property type="term" value="F:RNA binding"/>
    <property type="evidence" value="ECO:0007669"/>
    <property type="project" value="UniProtKB-KW"/>
</dbReference>
<gene>
    <name evidence="3" type="ORF">O181_117065</name>
</gene>
<dbReference type="GO" id="GO:0015074">
    <property type="term" value="P:DNA integration"/>
    <property type="evidence" value="ECO:0007669"/>
    <property type="project" value="InterPro"/>
</dbReference>
<dbReference type="InterPro" id="IPR001584">
    <property type="entry name" value="Integrase_cat-core"/>
</dbReference>
<dbReference type="AlphaFoldDB" id="A0A9Q3K9M0"/>
<dbReference type="InterPro" id="IPR012337">
    <property type="entry name" value="RNaseH-like_sf"/>
</dbReference>
<comment type="caution">
    <text evidence="3">The sequence shown here is derived from an EMBL/GenBank/DDBJ whole genome shotgun (WGS) entry which is preliminary data.</text>
</comment>
<evidence type="ECO:0000256" key="1">
    <source>
        <dbReference type="ARBA" id="ARBA00022884"/>
    </source>
</evidence>
<evidence type="ECO:0000313" key="4">
    <source>
        <dbReference type="Proteomes" id="UP000765509"/>
    </source>
</evidence>
<feature type="non-terminal residue" evidence="3">
    <location>
        <position position="1"/>
    </location>
</feature>